<dbReference type="Gene3D" id="1.10.10.10">
    <property type="entry name" value="Winged helix-like DNA-binding domain superfamily/Winged helix DNA-binding domain"/>
    <property type="match status" value="1"/>
</dbReference>
<dbReference type="GO" id="GO:0006355">
    <property type="term" value="P:regulation of DNA-templated transcription"/>
    <property type="evidence" value="ECO:0007669"/>
    <property type="project" value="InterPro"/>
</dbReference>
<evidence type="ECO:0000313" key="8">
    <source>
        <dbReference type="EMBL" id="GBG09926.1"/>
    </source>
</evidence>
<dbReference type="AlphaFoldDB" id="A0A2R5ETB5"/>
<evidence type="ECO:0000256" key="6">
    <source>
        <dbReference type="SAM" id="MobiDB-lite"/>
    </source>
</evidence>
<keyword evidence="4" id="KW-0804">Transcription</keyword>
<dbReference type="InterPro" id="IPR051677">
    <property type="entry name" value="AfsR-DnrI-RedD_regulator"/>
</dbReference>
<dbReference type="SMART" id="SM00448">
    <property type="entry name" value="REC"/>
    <property type="match status" value="1"/>
</dbReference>
<evidence type="ECO:0000256" key="2">
    <source>
        <dbReference type="ARBA" id="ARBA00023015"/>
    </source>
</evidence>
<feature type="region of interest" description="Disordered" evidence="6">
    <location>
        <begin position="120"/>
        <end position="143"/>
    </location>
</feature>
<accession>A0A2R5ETB5</accession>
<proteinExistence type="predicted"/>
<evidence type="ECO:0000256" key="5">
    <source>
        <dbReference type="PROSITE-ProRule" id="PRU00169"/>
    </source>
</evidence>
<dbReference type="RefSeq" id="WP_108994538.1">
    <property type="nucleotide sequence ID" value="NZ_BDQX01000281.1"/>
</dbReference>
<dbReference type="InterPro" id="IPR011006">
    <property type="entry name" value="CheY-like_superfamily"/>
</dbReference>
<keyword evidence="5" id="KW-0597">Phosphoprotein</keyword>
<dbReference type="InterPro" id="IPR036388">
    <property type="entry name" value="WH-like_DNA-bd_sf"/>
</dbReference>
<name>A0A2R5ETB5_9BACL</name>
<dbReference type="Pfam" id="PF00072">
    <property type="entry name" value="Response_reg"/>
    <property type="match status" value="1"/>
</dbReference>
<protein>
    <submittedName>
        <fullName evidence="8">DNA-binding response regulator</fullName>
    </submittedName>
</protein>
<keyword evidence="2" id="KW-0805">Transcription regulation</keyword>
<evidence type="ECO:0000256" key="3">
    <source>
        <dbReference type="ARBA" id="ARBA00023125"/>
    </source>
</evidence>
<organism evidence="8 9">
    <name type="scientific">Paenibacillus agaridevorans</name>
    <dbReference type="NCBI Taxonomy" id="171404"/>
    <lineage>
        <taxon>Bacteria</taxon>
        <taxon>Bacillati</taxon>
        <taxon>Bacillota</taxon>
        <taxon>Bacilli</taxon>
        <taxon>Bacillales</taxon>
        <taxon>Paenibacillaceae</taxon>
        <taxon>Paenibacillus</taxon>
    </lineage>
</organism>
<gene>
    <name evidence="8" type="ORF">PAT3040_04608</name>
</gene>
<dbReference type="GO" id="GO:0003677">
    <property type="term" value="F:DNA binding"/>
    <property type="evidence" value="ECO:0007669"/>
    <property type="project" value="UniProtKB-KW"/>
</dbReference>
<dbReference type="PANTHER" id="PTHR35807">
    <property type="entry name" value="TRANSCRIPTIONAL REGULATOR REDD-RELATED"/>
    <property type="match status" value="1"/>
</dbReference>
<feature type="domain" description="Response regulatory" evidence="7">
    <location>
        <begin position="3"/>
        <end position="117"/>
    </location>
</feature>
<evidence type="ECO:0000256" key="1">
    <source>
        <dbReference type="ARBA" id="ARBA00023012"/>
    </source>
</evidence>
<feature type="modified residue" description="4-aspartylphosphate" evidence="5">
    <location>
        <position position="54"/>
    </location>
</feature>
<dbReference type="PANTHER" id="PTHR35807:SF1">
    <property type="entry name" value="TRANSCRIPTIONAL REGULATOR REDD"/>
    <property type="match status" value="1"/>
</dbReference>
<keyword evidence="3 8" id="KW-0238">DNA-binding</keyword>
<dbReference type="PROSITE" id="PS50110">
    <property type="entry name" value="RESPONSE_REGULATORY"/>
    <property type="match status" value="1"/>
</dbReference>
<evidence type="ECO:0000256" key="4">
    <source>
        <dbReference type="ARBA" id="ARBA00023163"/>
    </source>
</evidence>
<dbReference type="SUPFAM" id="SSF52172">
    <property type="entry name" value="CheY-like"/>
    <property type="match status" value="1"/>
</dbReference>
<evidence type="ECO:0000259" key="7">
    <source>
        <dbReference type="PROSITE" id="PS50110"/>
    </source>
</evidence>
<keyword evidence="9" id="KW-1185">Reference proteome</keyword>
<evidence type="ECO:0000313" key="9">
    <source>
        <dbReference type="Proteomes" id="UP000245202"/>
    </source>
</evidence>
<dbReference type="EMBL" id="BDQX01000281">
    <property type="protein sequence ID" value="GBG09926.1"/>
    <property type="molecule type" value="Genomic_DNA"/>
</dbReference>
<dbReference type="Gene3D" id="3.40.50.2300">
    <property type="match status" value="1"/>
</dbReference>
<reference evidence="8 9" key="1">
    <citation type="submission" date="2017-08" db="EMBL/GenBank/DDBJ databases">
        <title>Substantial Increase in Enzyme Production by Combined Drug-Resistance Mutations in Paenibacillus agaridevorans.</title>
        <authorList>
            <person name="Tanaka Y."/>
            <person name="Funane K."/>
            <person name="Hosaka T."/>
            <person name="Shiwa Y."/>
            <person name="Fujita N."/>
            <person name="Miyazaki T."/>
            <person name="Yoshikawa H."/>
            <person name="Murakami K."/>
            <person name="Kasahara K."/>
            <person name="Inaoka T."/>
            <person name="Hiraga Y."/>
            <person name="Ochi K."/>
        </authorList>
    </citation>
    <scope>NUCLEOTIDE SEQUENCE [LARGE SCALE GENOMIC DNA]</scope>
    <source>
        <strain evidence="8 9">T-3040</strain>
    </source>
</reference>
<dbReference type="InterPro" id="IPR001789">
    <property type="entry name" value="Sig_transdc_resp-reg_receiver"/>
</dbReference>
<dbReference type="SUPFAM" id="SSF46894">
    <property type="entry name" value="C-terminal effector domain of the bipartite response regulators"/>
    <property type="match status" value="1"/>
</dbReference>
<dbReference type="Proteomes" id="UP000245202">
    <property type="component" value="Unassembled WGS sequence"/>
</dbReference>
<dbReference type="GO" id="GO:0000160">
    <property type="term" value="P:phosphorelay signal transduction system"/>
    <property type="evidence" value="ECO:0007669"/>
    <property type="project" value="UniProtKB-KW"/>
</dbReference>
<dbReference type="InterPro" id="IPR016032">
    <property type="entry name" value="Sig_transdc_resp-reg_C-effctor"/>
</dbReference>
<keyword evidence="1" id="KW-0902">Two-component regulatory system</keyword>
<comment type="caution">
    <text evidence="8">The sequence shown here is derived from an EMBL/GenBank/DDBJ whole genome shotgun (WGS) entry which is preliminary data.</text>
</comment>
<sequence length="331" mass="37654">MLKAMLIDDEQIAIDVMEILLEQEGGVTVSGKFLNVLEALEYVQDQGPDIIFLDIEMPGLSGLSAASAIAERCPTAQIIFVTAHQEYAIDAFETGAFGYLLKPVSAVRLSQTLERFKKKYGSESQYPDHAEESESEEGGTGLDEAGGASLVLKVMGSMELYGPLGQLITWRTRKTKELFAYLWHAGGEPVYRLRLMDDLWPEVPVERAQTLLHTTIYNLRRILKQIGFEDCVRFGDERYWLLTDDRIGSDYAELMAIFNRVQFITLEQGEKILSLYRGDYLDTEYYGWAIARRQKMRDEAAHCLRALAEMADEPLRGLFLRKLEELEQVQE</sequence>